<dbReference type="RefSeq" id="WP_145091551.1">
    <property type="nucleotide sequence ID" value="NZ_CP036274.1"/>
</dbReference>
<reference evidence="2 3" key="1">
    <citation type="submission" date="2019-02" db="EMBL/GenBank/DDBJ databases">
        <title>Deep-cultivation of Planctomycetes and their phenomic and genomic characterization uncovers novel biology.</title>
        <authorList>
            <person name="Wiegand S."/>
            <person name="Jogler M."/>
            <person name="Boedeker C."/>
            <person name="Pinto D."/>
            <person name="Vollmers J."/>
            <person name="Rivas-Marin E."/>
            <person name="Kohn T."/>
            <person name="Peeters S.H."/>
            <person name="Heuer A."/>
            <person name="Rast P."/>
            <person name="Oberbeckmann S."/>
            <person name="Bunk B."/>
            <person name="Jeske O."/>
            <person name="Meyerdierks A."/>
            <person name="Storesund J.E."/>
            <person name="Kallscheuer N."/>
            <person name="Luecker S."/>
            <person name="Lage O.M."/>
            <person name="Pohl T."/>
            <person name="Merkel B.J."/>
            <person name="Hornburger P."/>
            <person name="Mueller R.-W."/>
            <person name="Bruemmer F."/>
            <person name="Labrenz M."/>
            <person name="Spormann A.M."/>
            <person name="Op den Camp H."/>
            <person name="Overmann J."/>
            <person name="Amann R."/>
            <person name="Jetten M.S.M."/>
            <person name="Mascher T."/>
            <person name="Medema M.H."/>
            <person name="Devos D.P."/>
            <person name="Kaster A.-K."/>
            <person name="Ovreas L."/>
            <person name="Rohde M."/>
            <person name="Galperin M.Y."/>
            <person name="Jogler C."/>
        </authorList>
    </citation>
    <scope>NUCLEOTIDE SEQUENCE [LARGE SCALE GENOMIC DNA]</scope>
    <source>
        <strain evidence="2 3">ETA_A8</strain>
    </source>
</reference>
<gene>
    <name evidence="2" type="ORF">ETAA8_38530</name>
</gene>
<dbReference type="Pfam" id="PF20607">
    <property type="entry name" value="DUF6800"/>
    <property type="match status" value="1"/>
</dbReference>
<dbReference type="InterPro" id="IPR046479">
    <property type="entry name" value="DUF6800"/>
</dbReference>
<evidence type="ECO:0000313" key="2">
    <source>
        <dbReference type="EMBL" id="QDU28748.1"/>
    </source>
</evidence>
<sequence length="63" mass="7162">MGGTIHRMKELRQRRHRKKKLAVLKRRAAKASPSEKAVLAAKLRRMTPGAEVIIATMGLEEKR</sequence>
<evidence type="ECO:0000313" key="3">
    <source>
        <dbReference type="Proteomes" id="UP000315017"/>
    </source>
</evidence>
<evidence type="ECO:0000256" key="1">
    <source>
        <dbReference type="SAM" id="MobiDB-lite"/>
    </source>
</evidence>
<dbReference type="AlphaFoldDB" id="A0A517YEV1"/>
<keyword evidence="3" id="KW-1185">Reference proteome</keyword>
<dbReference type="Proteomes" id="UP000315017">
    <property type="component" value="Chromosome"/>
</dbReference>
<dbReference type="KEGG" id="aagg:ETAA8_38530"/>
<name>A0A517YEV1_9BACT</name>
<protein>
    <submittedName>
        <fullName evidence="2">Uncharacterized protein</fullName>
    </submittedName>
</protein>
<feature type="region of interest" description="Disordered" evidence="1">
    <location>
        <begin position="1"/>
        <end position="29"/>
    </location>
</feature>
<dbReference type="EMBL" id="CP036274">
    <property type="protein sequence ID" value="QDU28748.1"/>
    <property type="molecule type" value="Genomic_DNA"/>
</dbReference>
<organism evidence="2 3">
    <name type="scientific">Anatilimnocola aggregata</name>
    <dbReference type="NCBI Taxonomy" id="2528021"/>
    <lineage>
        <taxon>Bacteria</taxon>
        <taxon>Pseudomonadati</taxon>
        <taxon>Planctomycetota</taxon>
        <taxon>Planctomycetia</taxon>
        <taxon>Pirellulales</taxon>
        <taxon>Pirellulaceae</taxon>
        <taxon>Anatilimnocola</taxon>
    </lineage>
</organism>
<proteinExistence type="predicted"/>
<feature type="compositionally biased region" description="Basic residues" evidence="1">
    <location>
        <begin position="12"/>
        <end position="29"/>
    </location>
</feature>
<dbReference type="OrthoDB" id="292404at2"/>
<accession>A0A517YEV1</accession>